<evidence type="ECO:0000313" key="2">
    <source>
        <dbReference type="EMBL" id="KAI1861528.1"/>
    </source>
</evidence>
<accession>A0A9P9WFX0</accession>
<feature type="compositionally biased region" description="Low complexity" evidence="1">
    <location>
        <begin position="357"/>
        <end position="368"/>
    </location>
</feature>
<dbReference type="EMBL" id="JAFIMR010000029">
    <property type="protein sequence ID" value="KAI1861528.1"/>
    <property type="molecule type" value="Genomic_DNA"/>
</dbReference>
<protein>
    <submittedName>
        <fullName evidence="2">Uncharacterized protein</fullName>
    </submittedName>
</protein>
<gene>
    <name evidence="2" type="ORF">JX265_009495</name>
</gene>
<evidence type="ECO:0000256" key="1">
    <source>
        <dbReference type="SAM" id="MobiDB-lite"/>
    </source>
</evidence>
<feature type="compositionally biased region" description="Low complexity" evidence="1">
    <location>
        <begin position="318"/>
        <end position="338"/>
    </location>
</feature>
<name>A0A9P9WFX0_9PEZI</name>
<feature type="region of interest" description="Disordered" evidence="1">
    <location>
        <begin position="268"/>
        <end position="368"/>
    </location>
</feature>
<dbReference type="Proteomes" id="UP000829685">
    <property type="component" value="Unassembled WGS sequence"/>
</dbReference>
<comment type="caution">
    <text evidence="2">The sequence shown here is derived from an EMBL/GenBank/DDBJ whole genome shotgun (WGS) entry which is preliminary data.</text>
</comment>
<proteinExistence type="predicted"/>
<keyword evidence="3" id="KW-1185">Reference proteome</keyword>
<reference evidence="2" key="1">
    <citation type="submission" date="2021-03" db="EMBL/GenBank/DDBJ databases">
        <title>Revisited historic fungal species revealed as producer of novel bioactive compounds through whole genome sequencing and comparative genomics.</title>
        <authorList>
            <person name="Vignolle G.A."/>
            <person name="Hochenegger N."/>
            <person name="Mach R.L."/>
            <person name="Mach-Aigner A.R."/>
            <person name="Javad Rahimi M."/>
            <person name="Salim K.A."/>
            <person name="Chan C.M."/>
            <person name="Lim L.B.L."/>
            <person name="Cai F."/>
            <person name="Druzhinina I.S."/>
            <person name="U'Ren J.M."/>
            <person name="Derntl C."/>
        </authorList>
    </citation>
    <scope>NUCLEOTIDE SEQUENCE</scope>
    <source>
        <strain evidence="2">TUCIM 5799</strain>
    </source>
</reference>
<evidence type="ECO:0000313" key="3">
    <source>
        <dbReference type="Proteomes" id="UP000829685"/>
    </source>
</evidence>
<organism evidence="2 3">
    <name type="scientific">Neoarthrinium moseri</name>
    <dbReference type="NCBI Taxonomy" id="1658444"/>
    <lineage>
        <taxon>Eukaryota</taxon>
        <taxon>Fungi</taxon>
        <taxon>Dikarya</taxon>
        <taxon>Ascomycota</taxon>
        <taxon>Pezizomycotina</taxon>
        <taxon>Sordariomycetes</taxon>
        <taxon>Xylariomycetidae</taxon>
        <taxon>Amphisphaeriales</taxon>
        <taxon>Apiosporaceae</taxon>
        <taxon>Neoarthrinium</taxon>
    </lineage>
</organism>
<dbReference type="AlphaFoldDB" id="A0A9P9WFX0"/>
<sequence>MEESHTLKSPTRLIPYHTNHLVLTKDSGGDVLHFRIEPIVQTLRSSCITVLSVWSIAAVYERAHLLWLNELFGFAETMKLLPILLPVLAWAGSLAPPLGVCVSEPLLALDAGISTVSTIINDDSSHRCQASMDFADPSFLVLSYLFEPFNCTGSRAMSFVVPEGVPNGRAFITWSEVDADPSNVSGGSGDPALELRRTGTVGCVTAVAQTSTNLVTTAFSSTTLVETVPVTFTTTSTSYLPSSSSVLPPPVTVTQTITGAVFTSQASDAGTAVPTDGVGQSTGKPLDAKTEGGPGVPTSIADTAVSIDKTRPPGQAAVSTSSVTSRSTSSFSNNSTSSLVQTTLPSTELGNSPGGSTKPAGNPTTTGAGTVEAASVFEQSSGTRMSVSMVTLSVVSTLTVFHTVRSCTMSVQILPPLRLHSVKNSTRIRPQLEPLKTTFNIEISPVLASISSVTQMSQASEVASLRDGFLEVRDKLTEAVRTIDKMVNLLDEQPVGSQGFNTNRSRLEQR</sequence>
<feature type="compositionally biased region" description="Polar residues" evidence="1">
    <location>
        <begin position="339"/>
        <end position="350"/>
    </location>
</feature>